<dbReference type="NCBIfam" id="NF001696">
    <property type="entry name" value="PRK00451.1"/>
    <property type="match status" value="1"/>
</dbReference>
<dbReference type="HAMAP" id="MF_00712">
    <property type="entry name" value="GcvPA"/>
    <property type="match status" value="1"/>
</dbReference>
<dbReference type="InterPro" id="IPR023010">
    <property type="entry name" value="GcvPA"/>
</dbReference>
<dbReference type="InterPro" id="IPR020581">
    <property type="entry name" value="GDC_P"/>
</dbReference>
<name>A0A1F6TWQ7_9PROT</name>
<comment type="catalytic activity">
    <reaction evidence="3 4">
        <text>N(6)-[(R)-lipoyl]-L-lysyl-[glycine-cleavage complex H protein] + glycine + H(+) = N(6)-[(R)-S(8)-aminomethyldihydrolipoyl]-L-lysyl-[glycine-cleavage complex H protein] + CO2</text>
        <dbReference type="Rhea" id="RHEA:24304"/>
        <dbReference type="Rhea" id="RHEA-COMP:10494"/>
        <dbReference type="Rhea" id="RHEA-COMP:10495"/>
        <dbReference type="ChEBI" id="CHEBI:15378"/>
        <dbReference type="ChEBI" id="CHEBI:16526"/>
        <dbReference type="ChEBI" id="CHEBI:57305"/>
        <dbReference type="ChEBI" id="CHEBI:83099"/>
        <dbReference type="ChEBI" id="CHEBI:83143"/>
        <dbReference type="EC" id="1.4.4.2"/>
    </reaction>
</comment>
<organism evidence="6 7">
    <name type="scientific">Candidatus Muproteobacteria bacterium RIFCSPLOWO2_01_FULL_60_18</name>
    <dbReference type="NCBI Taxonomy" id="1817768"/>
    <lineage>
        <taxon>Bacteria</taxon>
        <taxon>Pseudomonadati</taxon>
        <taxon>Pseudomonadota</taxon>
        <taxon>Candidatus Muproteobacteria</taxon>
    </lineage>
</organism>
<dbReference type="Gene3D" id="3.90.1150.10">
    <property type="entry name" value="Aspartate Aminotransferase, domain 1"/>
    <property type="match status" value="1"/>
</dbReference>
<evidence type="ECO:0000256" key="3">
    <source>
        <dbReference type="ARBA" id="ARBA00049026"/>
    </source>
</evidence>
<evidence type="ECO:0000259" key="5">
    <source>
        <dbReference type="Pfam" id="PF02347"/>
    </source>
</evidence>
<dbReference type="Proteomes" id="UP000179037">
    <property type="component" value="Unassembled WGS sequence"/>
</dbReference>
<dbReference type="AlphaFoldDB" id="A0A1F6TWQ7"/>
<dbReference type="Gene3D" id="3.40.640.10">
    <property type="entry name" value="Type I PLP-dependent aspartate aminotransferase-like (Major domain)"/>
    <property type="match status" value="1"/>
</dbReference>
<dbReference type="CDD" id="cd00613">
    <property type="entry name" value="GDC-P"/>
    <property type="match status" value="1"/>
</dbReference>
<dbReference type="Pfam" id="PF02347">
    <property type="entry name" value="GDC-P"/>
    <property type="match status" value="1"/>
</dbReference>
<evidence type="ECO:0000256" key="4">
    <source>
        <dbReference type="HAMAP-Rule" id="MF_00712"/>
    </source>
</evidence>
<dbReference type="InterPro" id="IPR049315">
    <property type="entry name" value="GDC-P_N"/>
</dbReference>
<dbReference type="EMBL" id="MFTC01000095">
    <property type="protein sequence ID" value="OGI49560.1"/>
    <property type="molecule type" value="Genomic_DNA"/>
</dbReference>
<dbReference type="InterPro" id="IPR015422">
    <property type="entry name" value="PyrdxlP-dep_Trfase_small"/>
</dbReference>
<evidence type="ECO:0000313" key="7">
    <source>
        <dbReference type="Proteomes" id="UP000179037"/>
    </source>
</evidence>
<evidence type="ECO:0000313" key="6">
    <source>
        <dbReference type="EMBL" id="OGI49560.1"/>
    </source>
</evidence>
<accession>A0A1F6TWQ7</accession>
<evidence type="ECO:0000256" key="1">
    <source>
        <dbReference type="ARBA" id="ARBA00003788"/>
    </source>
</evidence>
<dbReference type="PIRSF" id="PIRSF006815">
    <property type="entry name" value="GcvPA"/>
    <property type="match status" value="1"/>
</dbReference>
<dbReference type="STRING" id="1817768.A3A87_04920"/>
<dbReference type="SUPFAM" id="SSF53383">
    <property type="entry name" value="PLP-dependent transferases"/>
    <property type="match status" value="1"/>
</dbReference>
<dbReference type="GO" id="GO:0019464">
    <property type="term" value="P:glycine decarboxylation via glycine cleavage system"/>
    <property type="evidence" value="ECO:0007669"/>
    <property type="project" value="UniProtKB-UniRule"/>
</dbReference>
<comment type="caution">
    <text evidence="6">The sequence shown here is derived from an EMBL/GenBank/DDBJ whole genome shotgun (WGS) entry which is preliminary data.</text>
</comment>
<comment type="subunit">
    <text evidence="4">The glycine cleavage system is composed of four proteins: P, T, L and H. In this organism, the P 'protein' is a heterodimer of two subunits.</text>
</comment>
<proteinExistence type="inferred from homology"/>
<gene>
    <name evidence="4" type="primary">gcvPA</name>
    <name evidence="6" type="ORF">A3A87_04920</name>
</gene>
<dbReference type="InterPro" id="IPR015421">
    <property type="entry name" value="PyrdxlP-dep_Trfase_major"/>
</dbReference>
<dbReference type="EC" id="1.4.4.2" evidence="4"/>
<comment type="similarity">
    <text evidence="4">Belongs to the GcvP family. N-terminal subunit subfamily.</text>
</comment>
<dbReference type="PANTHER" id="PTHR42806:SF1">
    <property type="entry name" value="GLYCINE DEHYDROGENASE (DECARBOXYLATING)"/>
    <property type="match status" value="1"/>
</dbReference>
<sequence length="474" mass="51462">MPFIPHTDADVKAMLKSIGVNSIDDLFDEIPEKLRAGKLTQVPEGLSEMDIGRLMQTRANQDGAYINFIGAGAYEHHIPAAVWEIVSRGEFYSAYTPYQAEASQGTLQLLYEYQTMMASLTGMDVSNASLYDGASGLAEAVLMAVRAHTRTPGTGKKTARKILMPSTVHPIYHRVVHAIVANQNIELVEIPHCTEGGHTIPESLRQYEGGEFAALVIPQPNFFGVLEEVDALTDWAHAHNMLAIGLVNPTALALLTPPGQWGAKGADIAVGEGQPLGAPLSSGGPYYGFMCCKEALVRQMPGRIIGRTVDKDGKPGFTLTLQAREQHIRRSKATSNICTNQGLVVAASTIYMALLGPDGLERVAQACHANTLALVDRLTAIKGVTRVFNRPVFHEAVLRLEVPVSETLRALEAQGILGGYDLAEHYPHLGQALLVCATETRTQEDIEQYAFHLERIVSKRRLDPPCAVKTNPNA</sequence>
<protein>
    <recommendedName>
        <fullName evidence="4">Probable glycine dehydrogenase (decarboxylating) subunit 1</fullName>
        <ecNumber evidence="4">1.4.4.2</ecNumber>
    </recommendedName>
    <alternativeName>
        <fullName evidence="4">Glycine cleavage system P-protein subunit 1</fullName>
    </alternativeName>
    <alternativeName>
        <fullName evidence="4">Glycine decarboxylase subunit 1</fullName>
    </alternativeName>
    <alternativeName>
        <fullName evidence="4">Glycine dehydrogenase (aminomethyl-transferring) subunit 1</fullName>
    </alternativeName>
</protein>
<feature type="domain" description="Glycine cleavage system P-protein N-terminal" evidence="5">
    <location>
        <begin position="3"/>
        <end position="448"/>
    </location>
</feature>
<dbReference type="GO" id="GO:0009116">
    <property type="term" value="P:nucleoside metabolic process"/>
    <property type="evidence" value="ECO:0007669"/>
    <property type="project" value="InterPro"/>
</dbReference>
<dbReference type="InterPro" id="IPR015424">
    <property type="entry name" value="PyrdxlP-dep_Trfase"/>
</dbReference>
<dbReference type="PANTHER" id="PTHR42806">
    <property type="entry name" value="GLYCINE CLEAVAGE SYSTEM P-PROTEIN"/>
    <property type="match status" value="1"/>
</dbReference>
<evidence type="ECO:0000256" key="2">
    <source>
        <dbReference type="ARBA" id="ARBA00023002"/>
    </source>
</evidence>
<reference evidence="6 7" key="1">
    <citation type="journal article" date="2016" name="Nat. Commun.">
        <title>Thousands of microbial genomes shed light on interconnected biogeochemical processes in an aquifer system.</title>
        <authorList>
            <person name="Anantharaman K."/>
            <person name="Brown C.T."/>
            <person name="Hug L.A."/>
            <person name="Sharon I."/>
            <person name="Castelle C.J."/>
            <person name="Probst A.J."/>
            <person name="Thomas B.C."/>
            <person name="Singh A."/>
            <person name="Wilkins M.J."/>
            <person name="Karaoz U."/>
            <person name="Brodie E.L."/>
            <person name="Williams K.H."/>
            <person name="Hubbard S.S."/>
            <person name="Banfield J.F."/>
        </authorList>
    </citation>
    <scope>NUCLEOTIDE SEQUENCE [LARGE SCALE GENOMIC DNA]</scope>
</reference>
<dbReference type="GO" id="GO:0004375">
    <property type="term" value="F:glycine dehydrogenase (decarboxylating) activity"/>
    <property type="evidence" value="ECO:0007669"/>
    <property type="project" value="UniProtKB-EC"/>
</dbReference>
<keyword evidence="2 4" id="KW-0560">Oxidoreductase</keyword>
<comment type="function">
    <text evidence="1 4">The glycine cleavage system catalyzes the degradation of glycine. The P protein binds the alpha-amino group of glycine through its pyridoxal phosphate cofactor; CO(2) is released and the remaining methylamine moiety is then transferred to the lipoamide cofactor of the H protein.</text>
</comment>